<comment type="similarity">
    <text evidence="2 9">Belongs to the RecN family.</text>
</comment>
<dbReference type="InterPro" id="IPR004604">
    <property type="entry name" value="DNA_recomb/repair_RecN"/>
</dbReference>
<evidence type="ECO:0000256" key="10">
    <source>
        <dbReference type="SAM" id="Coils"/>
    </source>
</evidence>
<dbReference type="Proteomes" id="UP000679691">
    <property type="component" value="Unassembled WGS sequence"/>
</dbReference>
<dbReference type="GO" id="GO:0005524">
    <property type="term" value="F:ATP binding"/>
    <property type="evidence" value="ECO:0007669"/>
    <property type="project" value="UniProtKB-KW"/>
</dbReference>
<dbReference type="Gene3D" id="3.40.50.300">
    <property type="entry name" value="P-loop containing nucleotide triphosphate hydrolases"/>
    <property type="match status" value="2"/>
</dbReference>
<dbReference type="InterPro" id="IPR027417">
    <property type="entry name" value="P-loop_NTPase"/>
</dbReference>
<comment type="caution">
    <text evidence="12">The sequence shown here is derived from an EMBL/GenBank/DDBJ whole genome shotgun (WGS) entry which is preliminary data.</text>
</comment>
<feature type="coiled-coil region" evidence="10">
    <location>
        <begin position="165"/>
        <end position="229"/>
    </location>
</feature>
<dbReference type="GO" id="GO:0006310">
    <property type="term" value="P:DNA recombination"/>
    <property type="evidence" value="ECO:0007669"/>
    <property type="project" value="InterPro"/>
</dbReference>
<keyword evidence="6" id="KW-0067">ATP-binding</keyword>
<evidence type="ECO:0000313" key="12">
    <source>
        <dbReference type="EMBL" id="MBP3943352.1"/>
    </source>
</evidence>
<dbReference type="NCBIfam" id="TIGR00634">
    <property type="entry name" value="recN"/>
    <property type="match status" value="1"/>
</dbReference>
<keyword evidence="13" id="KW-1185">Reference proteome</keyword>
<proteinExistence type="inferred from homology"/>
<feature type="coiled-coil region" evidence="10">
    <location>
        <begin position="318"/>
        <end position="369"/>
    </location>
</feature>
<feature type="domain" description="RecF/RecN/SMC N-terminal" evidence="11">
    <location>
        <begin position="1"/>
        <end position="509"/>
    </location>
</feature>
<dbReference type="AlphaFoldDB" id="A0A8T4H8G5"/>
<keyword evidence="10" id="KW-0175">Coiled coil</keyword>
<keyword evidence="4" id="KW-0547">Nucleotide-binding</keyword>
<dbReference type="GO" id="GO:0043590">
    <property type="term" value="C:bacterial nucleoid"/>
    <property type="evidence" value="ECO:0007669"/>
    <property type="project" value="TreeGrafter"/>
</dbReference>
<name>A0A8T4H8G5_9SPHI</name>
<dbReference type="CDD" id="cd03241">
    <property type="entry name" value="ABC_RecN"/>
    <property type="match status" value="2"/>
</dbReference>
<gene>
    <name evidence="12" type="primary">recN</name>
    <name evidence="12" type="ORF">J5U18_07210</name>
</gene>
<evidence type="ECO:0000256" key="7">
    <source>
        <dbReference type="ARBA" id="ARBA00023204"/>
    </source>
</evidence>
<evidence type="ECO:0000256" key="3">
    <source>
        <dbReference type="ARBA" id="ARBA00021315"/>
    </source>
</evidence>
<dbReference type="Pfam" id="PF02463">
    <property type="entry name" value="SMC_N"/>
    <property type="match status" value="1"/>
</dbReference>
<evidence type="ECO:0000256" key="4">
    <source>
        <dbReference type="ARBA" id="ARBA00022741"/>
    </source>
</evidence>
<evidence type="ECO:0000256" key="8">
    <source>
        <dbReference type="ARBA" id="ARBA00033408"/>
    </source>
</evidence>
<keyword evidence="5 9" id="KW-0227">DNA damage</keyword>
<evidence type="ECO:0000256" key="2">
    <source>
        <dbReference type="ARBA" id="ARBA00009441"/>
    </source>
</evidence>
<evidence type="ECO:0000256" key="6">
    <source>
        <dbReference type="ARBA" id="ARBA00022840"/>
    </source>
</evidence>
<dbReference type="GO" id="GO:0009432">
    <property type="term" value="P:SOS response"/>
    <property type="evidence" value="ECO:0007669"/>
    <property type="project" value="TreeGrafter"/>
</dbReference>
<dbReference type="GO" id="GO:0006281">
    <property type="term" value="P:DNA repair"/>
    <property type="evidence" value="ECO:0007669"/>
    <property type="project" value="UniProtKB-KW"/>
</dbReference>
<reference evidence="12" key="1">
    <citation type="submission" date="2021-03" db="EMBL/GenBank/DDBJ databases">
        <authorList>
            <person name="Lu T."/>
            <person name="Wang Q."/>
            <person name="Han X."/>
        </authorList>
    </citation>
    <scope>NUCLEOTIDE SEQUENCE</scope>
    <source>
        <strain evidence="12">WQ 2009</strain>
    </source>
</reference>
<dbReference type="InterPro" id="IPR003395">
    <property type="entry name" value="RecF/RecN/SMC_N"/>
</dbReference>
<evidence type="ECO:0000256" key="1">
    <source>
        <dbReference type="ARBA" id="ARBA00003618"/>
    </source>
</evidence>
<evidence type="ECO:0000313" key="13">
    <source>
        <dbReference type="Proteomes" id="UP000679691"/>
    </source>
</evidence>
<dbReference type="SUPFAM" id="SSF52540">
    <property type="entry name" value="P-loop containing nucleoside triphosphate hydrolases"/>
    <property type="match status" value="1"/>
</dbReference>
<organism evidence="12 13">
    <name type="scientific">Rhinopithecimicrobium faecis</name>
    <dbReference type="NCBI Taxonomy" id="2820698"/>
    <lineage>
        <taxon>Bacteria</taxon>
        <taxon>Pseudomonadati</taxon>
        <taxon>Bacteroidota</taxon>
        <taxon>Sphingobacteriia</taxon>
        <taxon>Sphingobacteriales</taxon>
        <taxon>Sphingobacteriaceae</taxon>
        <taxon>Rhinopithecimicrobium</taxon>
    </lineage>
</organism>
<dbReference type="EMBL" id="JAGKSB010000006">
    <property type="protein sequence ID" value="MBP3943352.1"/>
    <property type="molecule type" value="Genomic_DNA"/>
</dbReference>
<sequence length="553" mass="61875">MLSRLHINNYALIDTLDIQFDAGLNIITGETGAGKSIIMGALSLILGSRMDGKYFFNQQLKCIIEGYFSIASYDLKPFFKEHDLDYEAETIIRREITPEGKSRAFINDSPVTLQVLKALGERLIDVHSQHATQQINTEDFQLLVIDSVANNGTLKSDYRTVFKDYRATLLQLKKLKEAILKANAEADYHQFIVDELVAAGLKEEEQKLLEEEQRQLENAEVIKTGLLASVYALDEQEVSAVQSIKEAIGQLHQVAEYTPPLVEMSARLNSVYIEIKDIIQELATIEQTVVLDESRLTVVNERLSQLYSLQKKHRVESVDELIALRNQLTERLRAVSDQETDLLALEQQLQQQEQDLQQAAVKLHASREQVLETIQDYIASILHEVGMPNANLFIALNLLEPEAYKESGADQVQFLFSANKGQELQPMHKVASGGELSRVMLAIKSLIAERSALPTIIFDEIDTGISGEVALKVGEVMQRLAKNMQVMAITHLPQIASKGSTHFKVYKKDVGDKTMSNIVLLNPEDRIVEVAQMLSGAKPGESALQHARDLIEA</sequence>
<dbReference type="PANTHER" id="PTHR11059">
    <property type="entry name" value="DNA REPAIR PROTEIN RECN"/>
    <property type="match status" value="1"/>
</dbReference>
<comment type="function">
    <text evidence="1 9">May be involved in recombinational repair of damaged DNA.</text>
</comment>
<dbReference type="PANTHER" id="PTHR11059:SF0">
    <property type="entry name" value="DNA REPAIR PROTEIN RECN"/>
    <property type="match status" value="1"/>
</dbReference>
<evidence type="ECO:0000256" key="5">
    <source>
        <dbReference type="ARBA" id="ARBA00022763"/>
    </source>
</evidence>
<evidence type="ECO:0000256" key="9">
    <source>
        <dbReference type="PIRNR" id="PIRNR003128"/>
    </source>
</evidence>
<dbReference type="PIRSF" id="PIRSF003128">
    <property type="entry name" value="RecN"/>
    <property type="match status" value="1"/>
</dbReference>
<keyword evidence="7 9" id="KW-0234">DNA repair</keyword>
<accession>A0A8T4H8G5</accession>
<evidence type="ECO:0000259" key="11">
    <source>
        <dbReference type="Pfam" id="PF02463"/>
    </source>
</evidence>
<protein>
    <recommendedName>
        <fullName evidence="3 9">DNA repair protein RecN</fullName>
    </recommendedName>
    <alternativeName>
        <fullName evidence="8 9">Recombination protein N</fullName>
    </alternativeName>
</protein>
<dbReference type="RefSeq" id="WP_353546843.1">
    <property type="nucleotide sequence ID" value="NZ_JAGKSB010000006.1"/>
</dbReference>